<feature type="signal peptide" evidence="1">
    <location>
        <begin position="1"/>
        <end position="19"/>
    </location>
</feature>
<organism evidence="2 3">
    <name type="scientific">Flavobacterium saliperosum</name>
    <dbReference type="NCBI Taxonomy" id="329186"/>
    <lineage>
        <taxon>Bacteria</taxon>
        <taxon>Pseudomonadati</taxon>
        <taxon>Bacteroidota</taxon>
        <taxon>Flavobacteriia</taxon>
        <taxon>Flavobacteriales</taxon>
        <taxon>Flavobacteriaceae</taxon>
        <taxon>Flavobacterium</taxon>
    </lineage>
</organism>
<dbReference type="AlphaFoldDB" id="A0A1G4W0V6"/>
<feature type="chain" id="PRO_5010277771" description="Ig-like domain-containing protein" evidence="1">
    <location>
        <begin position="20"/>
        <end position="179"/>
    </location>
</feature>
<gene>
    <name evidence="2" type="ORF">SAMN02927925_02166</name>
</gene>
<name>A0A1G4W0V6_9FLAO</name>
<keyword evidence="1" id="KW-0732">Signal</keyword>
<protein>
    <recommendedName>
        <fullName evidence="4">Ig-like domain-containing protein</fullName>
    </recommendedName>
</protein>
<dbReference type="Pfam" id="PF20050">
    <property type="entry name" value="DUF6452"/>
    <property type="match status" value="1"/>
</dbReference>
<evidence type="ECO:0000313" key="3">
    <source>
        <dbReference type="Proteomes" id="UP000182124"/>
    </source>
</evidence>
<sequence>MKKIKIIALSLLLANSFWGCEKDDICTEGTPTTPSVVIEFYDALNPTNLKGVTNLKVIADGMNEGIIFNPNATITEQKYWFNGSKLRLPLKTNAENVIYSFALNSGAANPADSNTDILNFSYTKEDVFISRACGYKTVFQLNENNPVVTDADATFWITDIEVMQSNIQNENETHIKIYF</sequence>
<evidence type="ECO:0000256" key="1">
    <source>
        <dbReference type="SAM" id="SignalP"/>
    </source>
</evidence>
<dbReference type="STRING" id="329186.SAMN02927925_02166"/>
<dbReference type="EMBL" id="FMTY01000005">
    <property type="protein sequence ID" value="SCX14995.1"/>
    <property type="molecule type" value="Genomic_DNA"/>
</dbReference>
<dbReference type="Proteomes" id="UP000182124">
    <property type="component" value="Unassembled WGS sequence"/>
</dbReference>
<evidence type="ECO:0008006" key="4">
    <source>
        <dbReference type="Google" id="ProtNLM"/>
    </source>
</evidence>
<reference evidence="2 3" key="1">
    <citation type="submission" date="2016-10" db="EMBL/GenBank/DDBJ databases">
        <authorList>
            <person name="de Groot N.N."/>
        </authorList>
    </citation>
    <scope>NUCLEOTIDE SEQUENCE [LARGE SCALE GENOMIC DNA]</scope>
    <source>
        <strain evidence="2 3">CGMCC 1.3801</strain>
    </source>
</reference>
<dbReference type="RefSeq" id="WP_035654139.1">
    <property type="nucleotide sequence ID" value="NZ_CBCSBQ010000004.1"/>
</dbReference>
<proteinExistence type="predicted"/>
<accession>A0A1G4W0V6</accession>
<dbReference type="InterPro" id="IPR045607">
    <property type="entry name" value="DUF6452"/>
</dbReference>
<evidence type="ECO:0000313" key="2">
    <source>
        <dbReference type="EMBL" id="SCX14995.1"/>
    </source>
</evidence>